<feature type="compositionally biased region" description="Polar residues" evidence="1">
    <location>
        <begin position="464"/>
        <end position="474"/>
    </location>
</feature>
<gene>
    <name evidence="2" type="ORF">QE152_g27402</name>
</gene>
<feature type="compositionally biased region" description="Polar residues" evidence="1">
    <location>
        <begin position="11"/>
        <end position="23"/>
    </location>
</feature>
<dbReference type="AlphaFoldDB" id="A0AAW1JVB3"/>
<comment type="caution">
    <text evidence="2">The sequence shown here is derived from an EMBL/GenBank/DDBJ whole genome shotgun (WGS) entry which is preliminary data.</text>
</comment>
<name>A0AAW1JVB3_POPJA</name>
<dbReference type="EMBL" id="JASPKY010000335">
    <property type="protein sequence ID" value="KAK9708179.1"/>
    <property type="molecule type" value="Genomic_DNA"/>
</dbReference>
<proteinExistence type="predicted"/>
<evidence type="ECO:0000256" key="1">
    <source>
        <dbReference type="SAM" id="MobiDB-lite"/>
    </source>
</evidence>
<feature type="region of interest" description="Disordered" evidence="1">
    <location>
        <begin position="1"/>
        <end position="127"/>
    </location>
</feature>
<evidence type="ECO:0000313" key="3">
    <source>
        <dbReference type="Proteomes" id="UP001458880"/>
    </source>
</evidence>
<feature type="compositionally biased region" description="Polar residues" evidence="1">
    <location>
        <begin position="392"/>
        <end position="403"/>
    </location>
</feature>
<feature type="compositionally biased region" description="Basic residues" evidence="1">
    <location>
        <begin position="368"/>
        <end position="379"/>
    </location>
</feature>
<evidence type="ECO:0008006" key="4">
    <source>
        <dbReference type="Google" id="ProtNLM"/>
    </source>
</evidence>
<organism evidence="2 3">
    <name type="scientific">Popillia japonica</name>
    <name type="common">Japanese beetle</name>
    <dbReference type="NCBI Taxonomy" id="7064"/>
    <lineage>
        <taxon>Eukaryota</taxon>
        <taxon>Metazoa</taxon>
        <taxon>Ecdysozoa</taxon>
        <taxon>Arthropoda</taxon>
        <taxon>Hexapoda</taxon>
        <taxon>Insecta</taxon>
        <taxon>Pterygota</taxon>
        <taxon>Neoptera</taxon>
        <taxon>Endopterygota</taxon>
        <taxon>Coleoptera</taxon>
        <taxon>Polyphaga</taxon>
        <taxon>Scarabaeiformia</taxon>
        <taxon>Scarabaeidae</taxon>
        <taxon>Rutelinae</taxon>
        <taxon>Popillia</taxon>
    </lineage>
</organism>
<dbReference type="Proteomes" id="UP001458880">
    <property type="component" value="Unassembled WGS sequence"/>
</dbReference>
<protein>
    <recommendedName>
        <fullName evidence="4">Gag-like protein</fullName>
    </recommendedName>
</protein>
<keyword evidence="3" id="KW-1185">Reference proteome</keyword>
<sequence>MGKKKKGTPGSPDSGSQTGQQNAGMGKKKKGTPGSPDSDRLSDGSMASTSSSEDRNYNLRNTGRPRGSSGRATEPLTHNKLPAVREEENESETSEEAGSDLEDGPRDDAEVVNAGQGLGGRTKPPPPLILPKKMRDAHKILVAQVKAFTNDFHIAHREKDTAIYFKTQEGKDAFIASYKTTHDMYTYSGRNAKSWALVVRGFPDDIEEEELQEELATLHLETTEEEELQEELATLHLETTKVFKMKKTKTPLFLVVLGSKTTPAQLNKTHQFVAHTKVRWDWYRSSNNSIQCRTCQRWGHSSSNCFVKTPRCLKCAEPHPTHCCQKDASTPATCANCGGDHPASYQGCPAHVAYKEARDKASADSRNRQRPKPNTRRVPARAFIPAPPPVSNPWQSAPTQPASSPEVARTEERDFPPLRTTATPPRAHPPLDQEGRPMQPPGSPRPVSGAPDQPLAYARGSPQPARTLQETPQSESEEQVGPARLEPPPAHPQIHGWTRLSAIVSKINRELDIDWMAQQLEIFYNAIKSATDPFEHIAAVAAYQEAIANGRRH</sequence>
<evidence type="ECO:0000313" key="2">
    <source>
        <dbReference type="EMBL" id="KAK9708179.1"/>
    </source>
</evidence>
<accession>A0AAW1JVB3</accession>
<feature type="compositionally biased region" description="Acidic residues" evidence="1">
    <location>
        <begin position="87"/>
        <end position="102"/>
    </location>
</feature>
<reference evidence="2 3" key="1">
    <citation type="journal article" date="2024" name="BMC Genomics">
        <title>De novo assembly and annotation of Popillia japonica's genome with initial clues to its potential as an invasive pest.</title>
        <authorList>
            <person name="Cucini C."/>
            <person name="Boschi S."/>
            <person name="Funari R."/>
            <person name="Cardaioli E."/>
            <person name="Iannotti N."/>
            <person name="Marturano G."/>
            <person name="Paoli F."/>
            <person name="Bruttini M."/>
            <person name="Carapelli A."/>
            <person name="Frati F."/>
            <person name="Nardi F."/>
        </authorList>
    </citation>
    <scope>NUCLEOTIDE SEQUENCE [LARGE SCALE GENOMIC DNA]</scope>
    <source>
        <strain evidence="2">DMR45628</strain>
    </source>
</reference>
<feature type="region of interest" description="Disordered" evidence="1">
    <location>
        <begin position="359"/>
        <end position="494"/>
    </location>
</feature>